<comment type="caution">
    <text evidence="2">The sequence shown here is derived from an EMBL/GenBank/DDBJ whole genome shotgun (WGS) entry which is preliminary data.</text>
</comment>
<accession>A0A6I4SQX2</accession>
<gene>
    <name evidence="2" type="ORF">GRI89_01470</name>
</gene>
<evidence type="ECO:0000313" key="3">
    <source>
        <dbReference type="Proteomes" id="UP000433652"/>
    </source>
</evidence>
<protein>
    <submittedName>
        <fullName evidence="2">Uncharacterized protein</fullName>
    </submittedName>
</protein>
<keyword evidence="3" id="KW-1185">Reference proteome</keyword>
<name>A0A6I4SQX2_9SPHN</name>
<dbReference type="AlphaFoldDB" id="A0A6I4SQX2"/>
<reference evidence="2 3" key="1">
    <citation type="submission" date="2019-12" db="EMBL/GenBank/DDBJ databases">
        <title>Genomic-based taxomic classification of the family Erythrobacteraceae.</title>
        <authorList>
            <person name="Xu L."/>
        </authorList>
    </citation>
    <scope>NUCLEOTIDE SEQUENCE [LARGE SCALE GENOMIC DNA]</scope>
    <source>
        <strain evidence="2 3">MCCC 1K01500</strain>
    </source>
</reference>
<dbReference type="Proteomes" id="UP000433652">
    <property type="component" value="Unassembled WGS sequence"/>
</dbReference>
<organism evidence="2 3">
    <name type="scientific">Croceibacterium salegens</name>
    <dbReference type="NCBI Taxonomy" id="1737568"/>
    <lineage>
        <taxon>Bacteria</taxon>
        <taxon>Pseudomonadati</taxon>
        <taxon>Pseudomonadota</taxon>
        <taxon>Alphaproteobacteria</taxon>
        <taxon>Sphingomonadales</taxon>
        <taxon>Erythrobacteraceae</taxon>
        <taxon>Croceibacterium</taxon>
    </lineage>
</organism>
<sequence length="68" mass="7279">MAAEEPKSGATVTMGDSEGRDAELRRAIEIAREAGLENYRVEMSADGTVTISVGPTRDSDELPPAEDR</sequence>
<evidence type="ECO:0000313" key="2">
    <source>
        <dbReference type="EMBL" id="MXO58215.1"/>
    </source>
</evidence>
<dbReference type="EMBL" id="WTYM01000022">
    <property type="protein sequence ID" value="MXO58215.1"/>
    <property type="molecule type" value="Genomic_DNA"/>
</dbReference>
<feature type="region of interest" description="Disordered" evidence="1">
    <location>
        <begin position="1"/>
        <end position="21"/>
    </location>
</feature>
<proteinExistence type="predicted"/>
<evidence type="ECO:0000256" key="1">
    <source>
        <dbReference type="SAM" id="MobiDB-lite"/>
    </source>
</evidence>